<dbReference type="Proteomes" id="UP000006813">
    <property type="component" value="Unassembled WGS sequence"/>
</dbReference>
<proteinExistence type="predicted"/>
<dbReference type="InParanoid" id="G5B4I4"/>
<protein>
    <submittedName>
        <fullName evidence="2">Uncharacterized protein</fullName>
    </submittedName>
</protein>
<accession>G5B4I4</accession>
<evidence type="ECO:0000256" key="1">
    <source>
        <dbReference type="SAM" id="MobiDB-lite"/>
    </source>
</evidence>
<name>G5B4I4_HETGA</name>
<dbReference type="EMBL" id="JH168471">
    <property type="protein sequence ID" value="EHB04195.1"/>
    <property type="molecule type" value="Genomic_DNA"/>
</dbReference>
<organism evidence="2 3">
    <name type="scientific">Heterocephalus glaber</name>
    <name type="common">Naked mole rat</name>
    <dbReference type="NCBI Taxonomy" id="10181"/>
    <lineage>
        <taxon>Eukaryota</taxon>
        <taxon>Metazoa</taxon>
        <taxon>Chordata</taxon>
        <taxon>Craniata</taxon>
        <taxon>Vertebrata</taxon>
        <taxon>Euteleostomi</taxon>
        <taxon>Mammalia</taxon>
        <taxon>Eutheria</taxon>
        <taxon>Euarchontoglires</taxon>
        <taxon>Glires</taxon>
        <taxon>Rodentia</taxon>
        <taxon>Hystricomorpha</taxon>
        <taxon>Bathyergidae</taxon>
        <taxon>Heterocephalus</taxon>
    </lineage>
</organism>
<sequence length="164" mass="17823">MGLGKGAGSAPQALQILQLGARGLSGLTCALWLSSSWRGHRDRSGGAKDALLHCRRPRQGLLETCFAFPQVPLRSSEAPPPQPRARVLGFSNTSPAPGRLLRFGEELRRAGTIARGGAEWEHQRELVAALIKKRKDRMAGEHSTVTSLFAQSTDLTAPHREDIR</sequence>
<reference evidence="2 3" key="1">
    <citation type="journal article" date="2011" name="Nature">
        <title>Genome sequencing reveals insights into physiology and longevity of the naked mole rat.</title>
        <authorList>
            <person name="Kim E.B."/>
            <person name="Fang X."/>
            <person name="Fushan A.A."/>
            <person name="Huang Z."/>
            <person name="Lobanov A.V."/>
            <person name="Han L."/>
            <person name="Marino S.M."/>
            <person name="Sun X."/>
            <person name="Turanov A.A."/>
            <person name="Yang P."/>
            <person name="Yim S.H."/>
            <person name="Zhao X."/>
            <person name="Kasaikina M.V."/>
            <person name="Stoletzki N."/>
            <person name="Peng C."/>
            <person name="Polak P."/>
            <person name="Xiong Z."/>
            <person name="Kiezun A."/>
            <person name="Zhu Y."/>
            <person name="Chen Y."/>
            <person name="Kryukov G.V."/>
            <person name="Zhang Q."/>
            <person name="Peshkin L."/>
            <person name="Yang L."/>
            <person name="Bronson R.T."/>
            <person name="Buffenstein R."/>
            <person name="Wang B."/>
            <person name="Han C."/>
            <person name="Li Q."/>
            <person name="Chen L."/>
            <person name="Zhao W."/>
            <person name="Sunyaev S.R."/>
            <person name="Park T.J."/>
            <person name="Zhang G."/>
            <person name="Wang J."/>
            <person name="Gladyshev V.N."/>
        </authorList>
    </citation>
    <scope>NUCLEOTIDE SEQUENCE [LARGE SCALE GENOMIC DNA]</scope>
</reference>
<dbReference type="AlphaFoldDB" id="G5B4I4"/>
<evidence type="ECO:0000313" key="2">
    <source>
        <dbReference type="EMBL" id="EHB04195.1"/>
    </source>
</evidence>
<evidence type="ECO:0000313" key="3">
    <source>
        <dbReference type="Proteomes" id="UP000006813"/>
    </source>
</evidence>
<feature type="region of interest" description="Disordered" evidence="1">
    <location>
        <begin position="72"/>
        <end position="95"/>
    </location>
</feature>
<gene>
    <name evidence="2" type="ORF">GW7_13114</name>
</gene>